<comment type="subcellular location">
    <subcellularLocation>
        <location evidence="1">Cytoplasm</location>
    </subcellularLocation>
</comment>
<dbReference type="STRING" id="3847.K7L251"/>
<sequence>MVFRREAHVVPKLQCRVLGAYFEKLGSTSFAVYSIVVTDGQEKTWNFERLHRHLKDIPNYVFHLPPKRIFF</sequence>
<dbReference type="eggNOG" id="KOG2101">
    <property type="taxonomic scope" value="Eukaryota"/>
</dbReference>
<evidence type="ECO:0000313" key="3">
    <source>
        <dbReference type="EMBL" id="KRH49572.1"/>
    </source>
</evidence>
<name>K7L251_SOYBN</name>
<evidence type="ECO:0000256" key="1">
    <source>
        <dbReference type="ARBA" id="ARBA00004496"/>
    </source>
</evidence>
<dbReference type="Proteomes" id="UP000008827">
    <property type="component" value="Chromosome 7"/>
</dbReference>
<dbReference type="HOGENOM" id="CLU_2745098_0_0_1"/>
<dbReference type="PANTHER" id="PTHR22999">
    <property type="entry name" value="PX SERINE/THREONINE KINASE PXK"/>
    <property type="match status" value="1"/>
</dbReference>
<dbReference type="InterPro" id="IPR036871">
    <property type="entry name" value="PX_dom_sf"/>
</dbReference>
<keyword evidence="5" id="KW-1185">Reference proteome</keyword>
<reference evidence="3" key="3">
    <citation type="submission" date="2018-07" db="EMBL/GenBank/DDBJ databases">
        <title>WGS assembly of Glycine max.</title>
        <authorList>
            <person name="Schmutz J."/>
            <person name="Cannon S."/>
            <person name="Schlueter J."/>
            <person name="Ma J."/>
            <person name="Mitros T."/>
            <person name="Nelson W."/>
            <person name="Hyten D."/>
            <person name="Song Q."/>
            <person name="Thelen J."/>
            <person name="Cheng J."/>
            <person name="Xu D."/>
            <person name="Hellsten U."/>
            <person name="May G."/>
            <person name="Yu Y."/>
            <person name="Sakurai T."/>
            <person name="Umezawa T."/>
            <person name="Bhattacharyya M."/>
            <person name="Sandhu D."/>
            <person name="Valliyodan B."/>
            <person name="Lindquist E."/>
            <person name="Peto M."/>
            <person name="Grant D."/>
            <person name="Shu S."/>
            <person name="Goodstein D."/>
            <person name="Barry K."/>
            <person name="Futrell-Griggs M."/>
            <person name="Abernathy B."/>
            <person name="Du J."/>
            <person name="Tian Z."/>
            <person name="Zhu L."/>
            <person name="Gill N."/>
            <person name="Joshi T."/>
            <person name="Libault M."/>
            <person name="Sethuraman A."/>
            <person name="Zhang X."/>
            <person name="Shinozaki K."/>
            <person name="Nguyen H."/>
            <person name="Wing R."/>
            <person name="Cregan P."/>
            <person name="Specht J."/>
            <person name="Grimwood J."/>
            <person name="Rokhsar D."/>
            <person name="Stacey G."/>
            <person name="Shoemaker R."/>
            <person name="Jackson S."/>
        </authorList>
    </citation>
    <scope>NUCLEOTIDE SEQUENCE</scope>
    <source>
        <tissue evidence="3">Callus</tissue>
    </source>
</reference>
<dbReference type="EnsemblPlants" id="KRH49572">
    <property type="protein sequence ID" value="KRH49572"/>
    <property type="gene ID" value="GLYMA_07G164100"/>
</dbReference>
<reference evidence="3 4" key="1">
    <citation type="journal article" date="2010" name="Nature">
        <title>Genome sequence of the palaeopolyploid soybean.</title>
        <authorList>
            <person name="Schmutz J."/>
            <person name="Cannon S.B."/>
            <person name="Schlueter J."/>
            <person name="Ma J."/>
            <person name="Mitros T."/>
            <person name="Nelson W."/>
            <person name="Hyten D.L."/>
            <person name="Song Q."/>
            <person name="Thelen J.J."/>
            <person name="Cheng J."/>
            <person name="Xu D."/>
            <person name="Hellsten U."/>
            <person name="May G.D."/>
            <person name="Yu Y."/>
            <person name="Sakurai T."/>
            <person name="Umezawa T."/>
            <person name="Bhattacharyya M.K."/>
            <person name="Sandhu D."/>
            <person name="Valliyodan B."/>
            <person name="Lindquist E."/>
            <person name="Peto M."/>
            <person name="Grant D."/>
            <person name="Shu S."/>
            <person name="Goodstein D."/>
            <person name="Barry K."/>
            <person name="Futrell-Griggs M."/>
            <person name="Abernathy B."/>
            <person name="Du J."/>
            <person name="Tian Z."/>
            <person name="Zhu L."/>
            <person name="Gill N."/>
            <person name="Joshi T."/>
            <person name="Libault M."/>
            <person name="Sethuraman A."/>
            <person name="Zhang X.-C."/>
            <person name="Shinozaki K."/>
            <person name="Nguyen H.T."/>
            <person name="Wing R.A."/>
            <person name="Cregan P."/>
            <person name="Specht J."/>
            <person name="Grimwood J."/>
            <person name="Rokhsar D."/>
            <person name="Stacey G."/>
            <person name="Shoemaker R.C."/>
            <person name="Jackson S.A."/>
        </authorList>
    </citation>
    <scope>NUCLEOTIDE SEQUENCE [LARGE SCALE GENOMIC DNA]</scope>
    <source>
        <strain evidence="4">cv. Williams 82</strain>
        <tissue evidence="3">Callus</tissue>
    </source>
</reference>
<protein>
    <submittedName>
        <fullName evidence="3 4">Uncharacterized protein</fullName>
    </submittedName>
</protein>
<evidence type="ECO:0000313" key="5">
    <source>
        <dbReference type="Proteomes" id="UP000008827"/>
    </source>
</evidence>
<organism evidence="4">
    <name type="scientific">Glycine max</name>
    <name type="common">Soybean</name>
    <name type="synonym">Glycine hispida</name>
    <dbReference type="NCBI Taxonomy" id="3847"/>
    <lineage>
        <taxon>Eukaryota</taxon>
        <taxon>Viridiplantae</taxon>
        <taxon>Streptophyta</taxon>
        <taxon>Embryophyta</taxon>
        <taxon>Tracheophyta</taxon>
        <taxon>Spermatophyta</taxon>
        <taxon>Magnoliopsida</taxon>
        <taxon>eudicotyledons</taxon>
        <taxon>Gunneridae</taxon>
        <taxon>Pentapetalae</taxon>
        <taxon>rosids</taxon>
        <taxon>fabids</taxon>
        <taxon>Fabales</taxon>
        <taxon>Fabaceae</taxon>
        <taxon>Papilionoideae</taxon>
        <taxon>50 kb inversion clade</taxon>
        <taxon>NPAAA clade</taxon>
        <taxon>indigoferoid/millettioid clade</taxon>
        <taxon>Phaseoleae</taxon>
        <taxon>Glycine</taxon>
        <taxon>Glycine subgen. Soja</taxon>
    </lineage>
</organism>
<gene>
    <name evidence="3" type="ORF">GLYMA_07G164100</name>
</gene>
<reference evidence="4" key="2">
    <citation type="submission" date="2018-02" db="UniProtKB">
        <authorList>
            <consortium name="EnsemblPlants"/>
        </authorList>
    </citation>
    <scope>IDENTIFICATION</scope>
    <source>
        <strain evidence="4">Williams 82</strain>
    </source>
</reference>
<dbReference type="InParanoid" id="K7L251"/>
<keyword evidence="2" id="KW-0963">Cytoplasm</keyword>
<dbReference type="Gramene" id="KRH49572">
    <property type="protein sequence ID" value="KRH49572"/>
    <property type="gene ID" value="GLYMA_07G164100"/>
</dbReference>
<dbReference type="EMBL" id="CM000840">
    <property type="protein sequence ID" value="KRH49572.1"/>
    <property type="molecule type" value="Genomic_DNA"/>
</dbReference>
<accession>K7L251</accession>
<evidence type="ECO:0000313" key="4">
    <source>
        <dbReference type="EnsemblPlants" id="KRH49572"/>
    </source>
</evidence>
<dbReference type="GO" id="GO:0035091">
    <property type="term" value="F:phosphatidylinositol binding"/>
    <property type="evidence" value="ECO:0007669"/>
    <property type="project" value="InterPro"/>
</dbReference>
<dbReference type="SMR" id="K7L251"/>
<dbReference type="InterPro" id="IPR051837">
    <property type="entry name" value="SortingNexin/PXDomain-PKLike"/>
</dbReference>
<dbReference type="AlphaFoldDB" id="K7L251"/>
<proteinExistence type="predicted"/>
<dbReference type="PaxDb" id="3847-GLYMA07G21191.1"/>
<dbReference type="PANTHER" id="PTHR22999:SF42">
    <property type="entry name" value="SORTING NEXIN CARBOXY-TERMINAL PROTEIN"/>
    <property type="match status" value="1"/>
</dbReference>
<dbReference type="SUPFAM" id="SSF64268">
    <property type="entry name" value="PX domain"/>
    <property type="match status" value="1"/>
</dbReference>
<dbReference type="GO" id="GO:0031410">
    <property type="term" value="C:cytoplasmic vesicle"/>
    <property type="evidence" value="ECO:0007669"/>
    <property type="project" value="UniProtKB-ARBA"/>
</dbReference>
<evidence type="ECO:0000256" key="2">
    <source>
        <dbReference type="ARBA" id="ARBA00022490"/>
    </source>
</evidence>